<feature type="region of interest" description="Disordered" evidence="2">
    <location>
        <begin position="371"/>
        <end position="390"/>
    </location>
</feature>
<feature type="domain" description="Autotransporter" evidence="3">
    <location>
        <begin position="1516"/>
        <end position="1772"/>
    </location>
</feature>
<dbReference type="Gene3D" id="2.160.20.20">
    <property type="match status" value="1"/>
</dbReference>
<name>A0ABV2QZE2_9HYPH</name>
<dbReference type="SUPFAM" id="SSF103515">
    <property type="entry name" value="Autotransporter"/>
    <property type="match status" value="1"/>
</dbReference>
<dbReference type="InterPro" id="IPR005546">
    <property type="entry name" value="Autotransporte_beta"/>
</dbReference>
<dbReference type="EMBL" id="JBEPSM010000001">
    <property type="protein sequence ID" value="MET4634380.1"/>
    <property type="molecule type" value="Genomic_DNA"/>
</dbReference>
<protein>
    <submittedName>
        <fullName evidence="4">Fibronectin-binding autotransporter adhesin</fullName>
    </submittedName>
</protein>
<proteinExistence type="predicted"/>
<comment type="caution">
    <text evidence="4">The sequence shown here is derived from an EMBL/GenBank/DDBJ whole genome shotgun (WGS) entry which is preliminary data.</text>
</comment>
<evidence type="ECO:0000313" key="4">
    <source>
        <dbReference type="EMBL" id="MET4634380.1"/>
    </source>
</evidence>
<gene>
    <name evidence="4" type="ORF">ABIE08_002293</name>
</gene>
<keyword evidence="1" id="KW-0732">Signal</keyword>
<feature type="region of interest" description="Disordered" evidence="2">
    <location>
        <begin position="167"/>
        <end position="191"/>
    </location>
</feature>
<dbReference type="Proteomes" id="UP001549321">
    <property type="component" value="Unassembled WGS sequence"/>
</dbReference>
<organism evidence="4 5">
    <name type="scientific">Kaistia defluvii</name>
    <dbReference type="NCBI Taxonomy" id="410841"/>
    <lineage>
        <taxon>Bacteria</taxon>
        <taxon>Pseudomonadati</taxon>
        <taxon>Pseudomonadota</taxon>
        <taxon>Alphaproteobacteria</taxon>
        <taxon>Hyphomicrobiales</taxon>
        <taxon>Kaistiaceae</taxon>
        <taxon>Kaistia</taxon>
    </lineage>
</organism>
<evidence type="ECO:0000313" key="5">
    <source>
        <dbReference type="Proteomes" id="UP001549321"/>
    </source>
</evidence>
<dbReference type="InterPro" id="IPR012332">
    <property type="entry name" value="Autotransporter_pectin_lyase_C"/>
</dbReference>
<dbReference type="PANTHER" id="PTHR35037:SF3">
    <property type="entry name" value="C-TERMINAL REGION OF AIDA-LIKE PROTEIN"/>
    <property type="match status" value="1"/>
</dbReference>
<dbReference type="InterPro" id="IPR011050">
    <property type="entry name" value="Pectin_lyase_fold/virulence"/>
</dbReference>
<dbReference type="Gene3D" id="2.40.128.130">
    <property type="entry name" value="Autotransporter beta-domain"/>
    <property type="match status" value="1"/>
</dbReference>
<dbReference type="SUPFAM" id="SSF51126">
    <property type="entry name" value="Pectin lyase-like"/>
    <property type="match status" value="2"/>
</dbReference>
<keyword evidence="5" id="KW-1185">Reference proteome</keyword>
<feature type="compositionally biased region" description="Basic and acidic residues" evidence="2">
    <location>
        <begin position="374"/>
        <end position="384"/>
    </location>
</feature>
<dbReference type="PROSITE" id="PS51208">
    <property type="entry name" value="AUTOTRANSPORTER"/>
    <property type="match status" value="1"/>
</dbReference>
<feature type="compositionally biased region" description="Gly residues" evidence="2">
    <location>
        <begin position="167"/>
        <end position="189"/>
    </location>
</feature>
<dbReference type="NCBIfam" id="TIGR02601">
    <property type="entry name" value="autotrns_rpt"/>
    <property type="match status" value="6"/>
</dbReference>
<reference evidence="4 5" key="1">
    <citation type="submission" date="2024-06" db="EMBL/GenBank/DDBJ databases">
        <title>Sorghum-associated microbial communities from plants grown in Nebraska, USA.</title>
        <authorList>
            <person name="Schachtman D."/>
        </authorList>
    </citation>
    <scope>NUCLEOTIDE SEQUENCE [LARGE SCALE GENOMIC DNA]</scope>
    <source>
        <strain evidence="4 5">3207</strain>
    </source>
</reference>
<evidence type="ECO:0000256" key="1">
    <source>
        <dbReference type="ARBA" id="ARBA00022729"/>
    </source>
</evidence>
<accession>A0ABV2QZE2</accession>
<dbReference type="InterPro" id="IPR051551">
    <property type="entry name" value="Autotransporter_adhesion"/>
</dbReference>
<dbReference type="Pfam" id="PF12951">
    <property type="entry name" value="PATR"/>
    <property type="match status" value="6"/>
</dbReference>
<evidence type="ECO:0000256" key="2">
    <source>
        <dbReference type="SAM" id="MobiDB-lite"/>
    </source>
</evidence>
<dbReference type="PANTHER" id="PTHR35037">
    <property type="entry name" value="C-TERMINAL REGION OF AIDA-LIKE PROTEIN"/>
    <property type="match status" value="1"/>
</dbReference>
<sequence>MPSAPNVVALPCDNHLGMDHRRAPAGRIFLLRQRSLAGVSALALSIAALSAIDAGSGSARASEMYLNGTTTISNEAYSGQTTTGGTGSGGGAGLGGAIYVGNGATVNINNVDFLGNTVVGGTGGVGSTGGTLNGVNAGTAGTNGTNGADAKAGAAYLNDGNGTNGQNGFTGGAGTTGAGGRGGAGGDGSDGSATTADIAKTIVDQAKATFDALGNSTTAGFYTAVATELATAAAAASSGGGVVTAANPALAGALTAMAATFTSLAAEATAESTGELTQAAYETAYLLAIQVTSYELGAAGAGGAGGIGGTGGAGAFGQGGGAGGNGGDGGDATSVATSAAGGNGGEGGLGGAGGFGAGGGLGGTGGAGGADGDNAVHGDHDGDGGKGGAGGFGAGVGSTGNGTSNGTGGGGGSGYGGAIFVASGGTLNISGNATFDGNSVFGGSSENGGQAGEAAGTDLFMMKGSTVNLNAGAGNTIVFNGTIADNSAASISSTSIASGQGAGLNIQSGLVILNGANTYTGQTKISGGVLQAIDGGGVNSNSNINLAGGIFQSNGTFNRYLGAASNRLQWTGSGGFAAEGGDLTVNLNNGATLTWDSGNFVGAGSSLLFGSDSANADVHFKNAINLNGGERTIVNNGGADGDNLVYMKGVLSNGSLVLGDGTTQGTIVLSAANTYSGTTTVKAGTTLALQGNGTIASSSKTTIDGDFDMSALSGGTSLVTMDGSGNVLLGANTLTLTNGSTTFAGVVSGTGGITVSGGTQTLSGTNTYTGKTQINAGATAALSGNGSIATSSEVVANGHFDISATDEGASLITLSGVGTVALGSRTLTITEGSTTFAGAIGGTGGVTVSGGTQTLSGTNTYTGKTKIDAGATAALTGWGSIAASSGLQADGIFDISETGDGASLVTLSGVGTVALGTKTLTVSNGSTTFAGAINGSGGVKVSGGTQTLSGANGYTGQTQIDDGATLALEGSGTVASSSGVEANGHFDISETDDGASLVTLSGVGAVLLGSKTLTVTNGSTTFAGGIEGAGGVTVAGGTQTLSGSNSYSGKTTVASGSALALEGTGSIAESSELALAGTFDISETDNGSSIRTLSGLGAIVLGDQSLAITHGSTTFSGSVDGTGYLTVSGGEQTFQAATINTGLQAASGGKILVHGGSIDAGASKPAVSVVNGGGIEIEQASLNSGVATAYASFDEAGKTANIKLGAGTTIVANNGVLLQVDRSGVGSDGIVNFTIATNGVANGDILDGDARTGAGTTTVALNTGSSWQGRADTGSFTVGTGASAVFETGSTIDGNLLLESGSSIAGPLEVTGNASVQGGAITGNSYIHGNLDLNGLISPGASPGVIDIGGNLNADSFAASKFEVVFGSLAPQAGVDYDQVNVAGDLTGTLPVTLAGYGVSRSAALGKIEDIELLRVGGNVEGEVVQANRYTQNGHEVVLDTRTRLASAEALVSGTGATETDWLTEEDFFVADSMTVYGIRSFIQDETYGVAALAGTIDQANRDILGTYIDRLQADENANGSPIWGRFGVNRTEVNETVSSTQTLTFGQFGTDFVRFGNVRAGVIGSYGNSSSDVTTETGIGKLDGSLYSAGLHVNWTSGDAYVDAIGQYGWSDWTFSPTAASKLTVDANTATAALEAGYGVNVDKIRFTPWAQLVYQTTSFGDVESAWVDSVTFNDGNSLMVRGGLRTEGRYEWLQPYLDVAVAYDALGDKTVTVDNFAFNTGWGGTQAEMRAGLQADILEGLTLSTNFKGAYGLSGDLTSYQGTVGLVGRW</sequence>
<dbReference type="InterPro" id="IPR013425">
    <property type="entry name" value="Autotrns_rpt"/>
</dbReference>
<dbReference type="SMART" id="SM00869">
    <property type="entry name" value="Autotransporter"/>
    <property type="match status" value="1"/>
</dbReference>
<dbReference type="InterPro" id="IPR036709">
    <property type="entry name" value="Autotransporte_beta_dom_sf"/>
</dbReference>
<evidence type="ECO:0000259" key="3">
    <source>
        <dbReference type="PROSITE" id="PS51208"/>
    </source>
</evidence>